<dbReference type="PANTHER" id="PTHR47925:SF84">
    <property type="entry name" value="PENTATRICOPEPTIDE REPEAT-CONTAINING PROTEIN"/>
    <property type="match status" value="1"/>
</dbReference>
<dbReference type="InterPro" id="IPR032867">
    <property type="entry name" value="DYW_dom"/>
</dbReference>
<dbReference type="PROSITE" id="PS51375">
    <property type="entry name" value="PPR"/>
    <property type="match status" value="5"/>
</dbReference>
<dbReference type="InParanoid" id="D8RKW2"/>
<protein>
    <recommendedName>
        <fullName evidence="3">DYW domain-containing protein</fullName>
    </recommendedName>
</protein>
<dbReference type="InterPro" id="IPR046848">
    <property type="entry name" value="E_motif"/>
</dbReference>
<evidence type="ECO:0000256" key="1">
    <source>
        <dbReference type="ARBA" id="ARBA00022737"/>
    </source>
</evidence>
<dbReference type="eggNOG" id="KOG4197">
    <property type="taxonomic scope" value="Eukaryota"/>
</dbReference>
<dbReference type="Pfam" id="PF01535">
    <property type="entry name" value="PPR"/>
    <property type="match status" value="10"/>
</dbReference>
<sequence>MIGVFAEQCKPEDAKAAFDRISSREVDTVAWNALVSCYSKCGRVQEAMDCFERMEGKRDMVSWNTILAALARAGHDEEARNIFVKMPEWDTVSWNSCPSHDDADAKRKFDDLQGGRSIVSFNSLLNAFSRAGDSNAAASVLDKMPQINTANLAAIVDAYGKAGEMEQAKVVFDSSLEWNLILWTVLLRGYAHNGFVDEARKAFWLMPLHDTVAYIVLLGALARHGCAIECKEAFDISPKRCVAMWTLLVTANTNGGDFVEAERVFYLMPQWDATACTTHIVEITGRDSMNIIKERFFYAEQRDVVLWTVFLSAYVASGEVEMAELVLRKMAKTNTVSWNAMLLCYASHATPLDSKKAFDGMMERNSISWTLLAAAYARHGQISKACEVLVLAPCWQVEMLNSVLAGYSRNGQVWESMELLRFISMEGIEVNEVSFVCLLDGFSHVAKVMDARDCFLLMVADYGIEATERHYTCMIDLFGRARHLDKAEALILDMPFVPDEVAWHAFLGACRSFNDCDRAKRMVEKALELDSRSGSLHVLLANTLSSGDGNEDDVKLVKEMMLTRNVKRIPGVSRVRVGGKLHRFVVGDTSHPQIENVHKELARLEVLMREAGYVPNTNVVTMLGDDGDEERAKEELLCRHSEKLALGYAFISTQPGTKVEVTKNLRMCYDCHDATQFLSKVVGREIVVKDANRIHRFVGGVCSCKNIW</sequence>
<dbReference type="OrthoDB" id="1436350at2759"/>
<dbReference type="SUPFAM" id="SSF48452">
    <property type="entry name" value="TPR-like"/>
    <property type="match status" value="1"/>
</dbReference>
<dbReference type="AlphaFoldDB" id="D8RKW2"/>
<proteinExistence type="predicted"/>
<dbReference type="InterPro" id="IPR011990">
    <property type="entry name" value="TPR-like_helical_dom_sf"/>
</dbReference>
<accession>D8RKW2</accession>
<feature type="repeat" description="PPR" evidence="2">
    <location>
        <begin position="303"/>
        <end position="337"/>
    </location>
</feature>
<keyword evidence="1" id="KW-0677">Repeat</keyword>
<name>D8RKW2_SELML</name>
<dbReference type="FunFam" id="1.25.40.10:FF:000158">
    <property type="entry name" value="pentatricopeptide repeat-containing protein At2g33680"/>
    <property type="match status" value="1"/>
</dbReference>
<evidence type="ECO:0000313" key="5">
    <source>
        <dbReference type="Proteomes" id="UP000001514"/>
    </source>
</evidence>
<dbReference type="KEGG" id="smo:SELMODRAFT_95554"/>
<dbReference type="Proteomes" id="UP000001514">
    <property type="component" value="Unassembled WGS sequence"/>
</dbReference>
<evidence type="ECO:0000256" key="2">
    <source>
        <dbReference type="PROSITE-ProRule" id="PRU00708"/>
    </source>
</evidence>
<dbReference type="PANTHER" id="PTHR47925">
    <property type="entry name" value="OS01G0913400 PROTEIN-RELATED"/>
    <property type="match status" value="1"/>
</dbReference>
<dbReference type="InterPro" id="IPR002885">
    <property type="entry name" value="PPR_rpt"/>
</dbReference>
<dbReference type="STRING" id="88036.D8RKW2"/>
<keyword evidence="5" id="KW-1185">Reference proteome</keyword>
<dbReference type="HOGENOM" id="CLU_002706_37_8_1"/>
<feature type="repeat" description="PPR" evidence="2">
    <location>
        <begin position="179"/>
        <end position="213"/>
    </location>
</feature>
<feature type="repeat" description="PPR" evidence="2">
    <location>
        <begin position="117"/>
        <end position="151"/>
    </location>
</feature>
<dbReference type="GO" id="GO:0048731">
    <property type="term" value="P:system development"/>
    <property type="evidence" value="ECO:0007669"/>
    <property type="project" value="UniProtKB-ARBA"/>
</dbReference>
<evidence type="ECO:0000313" key="4">
    <source>
        <dbReference type="EMBL" id="EFJ27517.1"/>
    </source>
</evidence>
<evidence type="ECO:0000259" key="3">
    <source>
        <dbReference type="Pfam" id="PF14432"/>
    </source>
</evidence>
<dbReference type="Gramene" id="EFJ27517">
    <property type="protein sequence ID" value="EFJ27517"/>
    <property type="gene ID" value="SELMODRAFT_95554"/>
</dbReference>
<dbReference type="Gene3D" id="1.25.40.10">
    <property type="entry name" value="Tetratricopeptide repeat domain"/>
    <property type="match status" value="5"/>
</dbReference>
<dbReference type="Pfam" id="PF20431">
    <property type="entry name" value="E_motif"/>
    <property type="match status" value="1"/>
</dbReference>
<organism evidence="5">
    <name type="scientific">Selaginella moellendorffii</name>
    <name type="common">Spikemoss</name>
    <dbReference type="NCBI Taxonomy" id="88036"/>
    <lineage>
        <taxon>Eukaryota</taxon>
        <taxon>Viridiplantae</taxon>
        <taxon>Streptophyta</taxon>
        <taxon>Embryophyta</taxon>
        <taxon>Tracheophyta</taxon>
        <taxon>Lycopodiopsida</taxon>
        <taxon>Selaginellales</taxon>
        <taxon>Selaginellaceae</taxon>
        <taxon>Selaginella</taxon>
    </lineage>
</organism>
<dbReference type="NCBIfam" id="TIGR00756">
    <property type="entry name" value="PPR"/>
    <property type="match status" value="3"/>
</dbReference>
<reference evidence="4 5" key="1">
    <citation type="journal article" date="2011" name="Science">
        <title>The Selaginella genome identifies genetic changes associated with the evolution of vascular plants.</title>
        <authorList>
            <person name="Banks J.A."/>
            <person name="Nishiyama T."/>
            <person name="Hasebe M."/>
            <person name="Bowman J.L."/>
            <person name="Gribskov M."/>
            <person name="dePamphilis C."/>
            <person name="Albert V.A."/>
            <person name="Aono N."/>
            <person name="Aoyama T."/>
            <person name="Ambrose B.A."/>
            <person name="Ashton N.W."/>
            <person name="Axtell M.J."/>
            <person name="Barker E."/>
            <person name="Barker M.S."/>
            <person name="Bennetzen J.L."/>
            <person name="Bonawitz N.D."/>
            <person name="Chapple C."/>
            <person name="Cheng C."/>
            <person name="Correa L.G."/>
            <person name="Dacre M."/>
            <person name="DeBarry J."/>
            <person name="Dreyer I."/>
            <person name="Elias M."/>
            <person name="Engstrom E.M."/>
            <person name="Estelle M."/>
            <person name="Feng L."/>
            <person name="Finet C."/>
            <person name="Floyd S.K."/>
            <person name="Frommer W.B."/>
            <person name="Fujita T."/>
            <person name="Gramzow L."/>
            <person name="Gutensohn M."/>
            <person name="Harholt J."/>
            <person name="Hattori M."/>
            <person name="Heyl A."/>
            <person name="Hirai T."/>
            <person name="Hiwatashi Y."/>
            <person name="Ishikawa M."/>
            <person name="Iwata M."/>
            <person name="Karol K.G."/>
            <person name="Koehler B."/>
            <person name="Kolukisaoglu U."/>
            <person name="Kubo M."/>
            <person name="Kurata T."/>
            <person name="Lalonde S."/>
            <person name="Li K."/>
            <person name="Li Y."/>
            <person name="Litt A."/>
            <person name="Lyons E."/>
            <person name="Manning G."/>
            <person name="Maruyama T."/>
            <person name="Michael T.P."/>
            <person name="Mikami K."/>
            <person name="Miyazaki S."/>
            <person name="Morinaga S."/>
            <person name="Murata T."/>
            <person name="Mueller-Roeber B."/>
            <person name="Nelson D.R."/>
            <person name="Obara M."/>
            <person name="Oguri Y."/>
            <person name="Olmstead R.G."/>
            <person name="Onodera N."/>
            <person name="Petersen B.L."/>
            <person name="Pils B."/>
            <person name="Prigge M."/>
            <person name="Rensing S.A."/>
            <person name="Riano-Pachon D.M."/>
            <person name="Roberts A.W."/>
            <person name="Sato Y."/>
            <person name="Scheller H.V."/>
            <person name="Schulz B."/>
            <person name="Schulz C."/>
            <person name="Shakirov E.V."/>
            <person name="Shibagaki N."/>
            <person name="Shinohara N."/>
            <person name="Shippen D.E."/>
            <person name="Soerensen I."/>
            <person name="Sotooka R."/>
            <person name="Sugimoto N."/>
            <person name="Sugita M."/>
            <person name="Sumikawa N."/>
            <person name="Tanurdzic M."/>
            <person name="Theissen G."/>
            <person name="Ulvskov P."/>
            <person name="Wakazuki S."/>
            <person name="Weng J.K."/>
            <person name="Willats W.W."/>
            <person name="Wipf D."/>
            <person name="Wolf P.G."/>
            <person name="Yang L."/>
            <person name="Zimmer A.D."/>
            <person name="Zhu Q."/>
            <person name="Mitros T."/>
            <person name="Hellsten U."/>
            <person name="Loque D."/>
            <person name="Otillar R."/>
            <person name="Salamov A."/>
            <person name="Schmutz J."/>
            <person name="Shapiro H."/>
            <person name="Lindquist E."/>
            <person name="Lucas S."/>
            <person name="Rokhsar D."/>
            <person name="Grigoriev I.V."/>
        </authorList>
    </citation>
    <scope>NUCLEOTIDE SEQUENCE [LARGE SCALE GENOMIC DNA]</scope>
</reference>
<dbReference type="GO" id="GO:0008270">
    <property type="term" value="F:zinc ion binding"/>
    <property type="evidence" value="ECO:0007669"/>
    <property type="project" value="InterPro"/>
</dbReference>
<dbReference type="EMBL" id="GL377582">
    <property type="protein sequence ID" value="EFJ27517.1"/>
    <property type="molecule type" value="Genomic_DNA"/>
</dbReference>
<feature type="repeat" description="PPR" evidence="2">
    <location>
        <begin position="27"/>
        <end position="57"/>
    </location>
</feature>
<gene>
    <name evidence="4" type="ORF">SELMODRAFT_95554</name>
</gene>
<feature type="repeat" description="PPR" evidence="2">
    <location>
        <begin position="59"/>
        <end position="93"/>
    </location>
</feature>
<feature type="domain" description="DYW" evidence="3">
    <location>
        <begin position="612"/>
        <end position="708"/>
    </location>
</feature>
<dbReference type="Pfam" id="PF14432">
    <property type="entry name" value="DYW_deaminase"/>
    <property type="match status" value="1"/>
</dbReference>